<dbReference type="Proteomes" id="UP000593577">
    <property type="component" value="Unassembled WGS sequence"/>
</dbReference>
<dbReference type="EMBL" id="JABFAA010000005">
    <property type="protein sequence ID" value="MBA0681761.1"/>
    <property type="molecule type" value="Genomic_DNA"/>
</dbReference>
<comment type="caution">
    <text evidence="1">The sequence shown here is derived from an EMBL/GenBank/DDBJ whole genome shotgun (WGS) entry which is preliminary data.</text>
</comment>
<name>A0A7J8X3C5_GOSAI</name>
<protein>
    <submittedName>
        <fullName evidence="1">Uncharacterized protein</fullName>
    </submittedName>
</protein>
<evidence type="ECO:0000313" key="1">
    <source>
        <dbReference type="EMBL" id="MBA0681761.1"/>
    </source>
</evidence>
<dbReference type="AlphaFoldDB" id="A0A7J8X3C5"/>
<accession>A0A7J8X3C5</accession>
<reference evidence="1 2" key="1">
    <citation type="journal article" date="2019" name="Genome Biol. Evol.">
        <title>Insights into the evolution of the New World diploid cottons (Gossypium, subgenus Houzingenia) based on genome sequencing.</title>
        <authorList>
            <person name="Grover C.E."/>
            <person name="Arick M.A. 2nd"/>
            <person name="Thrash A."/>
            <person name="Conover J.L."/>
            <person name="Sanders W.S."/>
            <person name="Peterson D.G."/>
            <person name="Frelichowski J.E."/>
            <person name="Scheffler J.A."/>
            <person name="Scheffler B.E."/>
            <person name="Wendel J.F."/>
        </authorList>
    </citation>
    <scope>NUCLEOTIDE SEQUENCE [LARGE SCALE GENOMIC DNA]</scope>
    <source>
        <strain evidence="1">185</strain>
        <tissue evidence="1">Leaf</tissue>
    </source>
</reference>
<gene>
    <name evidence="1" type="ORF">Goari_023540</name>
</gene>
<proteinExistence type="predicted"/>
<keyword evidence="2" id="KW-1185">Reference proteome</keyword>
<sequence>MRFNVAGFVLEDEAGYGKVLRDDKGVACTFFLWWIKARVTKMAEIIAIKTTMDMDIGSSLKAHVLLIIELCSFVALEWLTNKSYILWLL</sequence>
<organism evidence="1 2">
    <name type="scientific">Gossypium aridum</name>
    <name type="common">American cotton</name>
    <name type="synonym">Erioxylum aridum</name>
    <dbReference type="NCBI Taxonomy" id="34290"/>
    <lineage>
        <taxon>Eukaryota</taxon>
        <taxon>Viridiplantae</taxon>
        <taxon>Streptophyta</taxon>
        <taxon>Embryophyta</taxon>
        <taxon>Tracheophyta</taxon>
        <taxon>Spermatophyta</taxon>
        <taxon>Magnoliopsida</taxon>
        <taxon>eudicotyledons</taxon>
        <taxon>Gunneridae</taxon>
        <taxon>Pentapetalae</taxon>
        <taxon>rosids</taxon>
        <taxon>malvids</taxon>
        <taxon>Malvales</taxon>
        <taxon>Malvaceae</taxon>
        <taxon>Malvoideae</taxon>
        <taxon>Gossypium</taxon>
    </lineage>
</organism>
<evidence type="ECO:0000313" key="2">
    <source>
        <dbReference type="Proteomes" id="UP000593577"/>
    </source>
</evidence>